<dbReference type="EMBL" id="MN738934">
    <property type="protein sequence ID" value="QHT32301.1"/>
    <property type="molecule type" value="Genomic_DNA"/>
</dbReference>
<evidence type="ECO:0000313" key="1">
    <source>
        <dbReference type="EMBL" id="QHT32301.1"/>
    </source>
</evidence>
<organism evidence="1">
    <name type="scientific">viral metagenome</name>
    <dbReference type="NCBI Taxonomy" id="1070528"/>
    <lineage>
        <taxon>unclassified sequences</taxon>
        <taxon>metagenomes</taxon>
        <taxon>organismal metagenomes</taxon>
    </lineage>
</organism>
<proteinExistence type="predicted"/>
<reference evidence="1" key="1">
    <citation type="journal article" date="2020" name="Nature">
        <title>Giant virus diversity and host interactions through global metagenomics.</title>
        <authorList>
            <person name="Schulz F."/>
            <person name="Roux S."/>
            <person name="Paez-Espino D."/>
            <person name="Jungbluth S."/>
            <person name="Walsh D.A."/>
            <person name="Denef V.J."/>
            <person name="McMahon K.D."/>
            <person name="Konstantinidis K.T."/>
            <person name="Eloe-Fadrosh E.A."/>
            <person name="Kyrpides N.C."/>
            <person name="Woyke T."/>
        </authorList>
    </citation>
    <scope>NUCLEOTIDE SEQUENCE</scope>
    <source>
        <strain evidence="1">GVMAG-M-3300009159-65</strain>
    </source>
</reference>
<dbReference type="AlphaFoldDB" id="A0A6C0EUD7"/>
<protein>
    <submittedName>
        <fullName evidence="1">Uncharacterized protein</fullName>
    </submittedName>
</protein>
<name>A0A6C0EUD7_9ZZZZ</name>
<sequence length="84" mass="10175">MNINQILTIRVMPIELSRIIQNFARPLTRIKWRQGGSFPSRLFYEGLYMIHDDNLFRYFIEIEEEYIMDTMYERAIELSGVGYF</sequence>
<accession>A0A6C0EUD7</accession>